<keyword evidence="1" id="KW-0808">Transferase</keyword>
<sequence>MAWSQRATGRTDGGGQVENLLLEGVVGSQAYGLATAMSDTDYAGVYAEPTSTLLGLHPPARASRTGRGGDDAVYHEIGKAMALMLSCNPTAYELLWLDTYTVTTAFGRELVSLRGCFASARRVRRAYVGYAAAQLRDLEQRPHPSPDRRAKQARHTLRLLWQGHQLYTTGFLPIRVPDPERYLEFGQRAAAEGATPVRAVFAEYEAAFAEATSALRKEPDETPIESLLQRIRRAYLNEETS</sequence>
<dbReference type="EMBL" id="PSZD01000002">
    <property type="protein sequence ID" value="PPJ32206.1"/>
    <property type="molecule type" value="Genomic_DNA"/>
</dbReference>
<organism evidence="1 2">
    <name type="scientific">Nocardia nova</name>
    <dbReference type="NCBI Taxonomy" id="37330"/>
    <lineage>
        <taxon>Bacteria</taxon>
        <taxon>Bacillati</taxon>
        <taxon>Actinomycetota</taxon>
        <taxon>Actinomycetes</taxon>
        <taxon>Mycobacteriales</taxon>
        <taxon>Nocardiaceae</taxon>
        <taxon>Nocardia</taxon>
    </lineage>
</organism>
<dbReference type="InterPro" id="IPR018775">
    <property type="entry name" value="RlaP"/>
</dbReference>
<protein>
    <submittedName>
        <fullName evidence="1">Nucleotidyltransferase</fullName>
    </submittedName>
</protein>
<dbReference type="PANTHER" id="PTHR34817:SF1">
    <property type="entry name" value="NUCLEOTIDYLTRANSFERASE"/>
    <property type="match status" value="1"/>
</dbReference>
<gene>
    <name evidence="1" type="ORF">C5F51_05160</name>
</gene>
<dbReference type="GO" id="GO:0016740">
    <property type="term" value="F:transferase activity"/>
    <property type="evidence" value="ECO:0007669"/>
    <property type="project" value="UniProtKB-KW"/>
</dbReference>
<proteinExistence type="predicted"/>
<evidence type="ECO:0000313" key="1">
    <source>
        <dbReference type="EMBL" id="PPJ32206.1"/>
    </source>
</evidence>
<evidence type="ECO:0000313" key="2">
    <source>
        <dbReference type="Proteomes" id="UP000238356"/>
    </source>
</evidence>
<dbReference type="PANTHER" id="PTHR34817">
    <property type="entry name" value="NUCLEOTIDYLTRANSFERASE"/>
    <property type="match status" value="1"/>
</dbReference>
<dbReference type="Pfam" id="PF10127">
    <property type="entry name" value="RlaP"/>
    <property type="match status" value="1"/>
</dbReference>
<name>A0A2S6ADP4_9NOCA</name>
<reference evidence="1 2" key="1">
    <citation type="submission" date="2018-02" db="EMBL/GenBank/DDBJ databases">
        <title>8 Nocardia nova and 1 Nocardia cyriacigeorgica strain used for evolution to TMP-SMX.</title>
        <authorList>
            <person name="Mehta H."/>
            <person name="Weng J."/>
            <person name="Shamoo Y."/>
        </authorList>
    </citation>
    <scope>NUCLEOTIDE SEQUENCE [LARGE SCALE GENOMIC DNA]</scope>
    <source>
        <strain evidence="1 2">BAA2227</strain>
    </source>
</reference>
<accession>A0A2S6ADP4</accession>
<dbReference type="Proteomes" id="UP000238356">
    <property type="component" value="Unassembled WGS sequence"/>
</dbReference>
<comment type="caution">
    <text evidence="1">The sequence shown here is derived from an EMBL/GenBank/DDBJ whole genome shotgun (WGS) entry which is preliminary data.</text>
</comment>
<dbReference type="AlphaFoldDB" id="A0A2S6ADP4"/>
<keyword evidence="2" id="KW-1185">Reference proteome</keyword>